<proteinExistence type="predicted"/>
<comment type="caution">
    <text evidence="4">The sequence shown here is derived from an EMBL/GenBank/DDBJ whole genome shotgun (WGS) entry which is preliminary data.</text>
</comment>
<dbReference type="AlphaFoldDB" id="A0AAN4W0T9"/>
<dbReference type="InterPro" id="IPR003715">
    <property type="entry name" value="Poly_export_N"/>
</dbReference>
<dbReference type="PANTHER" id="PTHR33619">
    <property type="entry name" value="POLYSACCHARIDE EXPORT PROTEIN GFCE-RELATED"/>
    <property type="match status" value="1"/>
</dbReference>
<evidence type="ECO:0000256" key="1">
    <source>
        <dbReference type="ARBA" id="ARBA00022729"/>
    </source>
</evidence>
<reference evidence="4 5" key="1">
    <citation type="submission" date="2021-12" db="EMBL/GenBank/DDBJ databases">
        <title>Genome sequencing of bacteria with rrn-lacking chromosome and rrn-plasmid.</title>
        <authorList>
            <person name="Anda M."/>
            <person name="Iwasaki W."/>
        </authorList>
    </citation>
    <scope>NUCLEOTIDE SEQUENCE [LARGE SCALE GENOMIC DNA]</scope>
    <source>
        <strain evidence="4 5">NBRC 15940</strain>
    </source>
</reference>
<keyword evidence="2" id="KW-1133">Transmembrane helix</keyword>
<keyword evidence="5" id="KW-1185">Reference proteome</keyword>
<keyword evidence="1" id="KW-0732">Signal</keyword>
<gene>
    <name evidence="4" type="primary">wza</name>
    <name evidence="4" type="ORF">PEDI_41280</name>
</gene>
<dbReference type="GO" id="GO:0015159">
    <property type="term" value="F:polysaccharide transmembrane transporter activity"/>
    <property type="evidence" value="ECO:0007669"/>
    <property type="project" value="InterPro"/>
</dbReference>
<feature type="domain" description="Polysaccharide export protein N-terminal" evidence="3">
    <location>
        <begin position="57"/>
        <end position="149"/>
    </location>
</feature>
<evidence type="ECO:0000259" key="3">
    <source>
        <dbReference type="Pfam" id="PF02563"/>
    </source>
</evidence>
<dbReference type="Gene3D" id="3.10.560.10">
    <property type="entry name" value="Outer membrane lipoprotein wza domain like"/>
    <property type="match status" value="1"/>
</dbReference>
<dbReference type="PROSITE" id="PS51257">
    <property type="entry name" value="PROKAR_LIPOPROTEIN"/>
    <property type="match status" value="1"/>
</dbReference>
<name>A0AAN4W0T9_9BACT</name>
<dbReference type="RefSeq" id="WP_338238726.1">
    <property type="nucleotide sequence ID" value="NZ_BQKE01000003.1"/>
</dbReference>
<dbReference type="Proteomes" id="UP001310022">
    <property type="component" value="Unassembled WGS sequence"/>
</dbReference>
<evidence type="ECO:0000256" key="2">
    <source>
        <dbReference type="SAM" id="Phobius"/>
    </source>
</evidence>
<dbReference type="InterPro" id="IPR049712">
    <property type="entry name" value="Poly_export"/>
</dbReference>
<accession>A0AAN4W0T9</accession>
<dbReference type="EMBL" id="BQKE01000003">
    <property type="protein sequence ID" value="GJM63576.1"/>
    <property type="molecule type" value="Genomic_DNA"/>
</dbReference>
<organism evidence="4 5">
    <name type="scientific">Persicobacter diffluens</name>
    <dbReference type="NCBI Taxonomy" id="981"/>
    <lineage>
        <taxon>Bacteria</taxon>
        <taxon>Pseudomonadati</taxon>
        <taxon>Bacteroidota</taxon>
        <taxon>Cytophagia</taxon>
        <taxon>Cytophagales</taxon>
        <taxon>Persicobacteraceae</taxon>
        <taxon>Persicobacter</taxon>
    </lineage>
</organism>
<sequence>MPILKFISERFRANLTFIFYLSLFGSTACVSNKKLVYLNDEELSPEEVKTYQTKDLETYRLQPNDVLSIEVLSPDPQAAEIFNGQGQKSNNLGFREAEASFYLTGFSLNEKGEISLPFVGAIKVAGNTIEQAQDLIQKSVDQYLKNSTVIAKLVSFNITILGEVRMPGRYTIFHSKATIFHGIGLAGDLTINGSRNVKIIRQTPEGNEVFYVDLRDSELLGKRQYYLQPNDILYIQPIGAVTSRSNLSLLTVFFAGISTLVLVLNYLQ</sequence>
<evidence type="ECO:0000313" key="5">
    <source>
        <dbReference type="Proteomes" id="UP001310022"/>
    </source>
</evidence>
<feature type="transmembrane region" description="Helical" evidence="2">
    <location>
        <begin position="247"/>
        <end position="267"/>
    </location>
</feature>
<keyword evidence="2" id="KW-0472">Membrane</keyword>
<dbReference type="PANTHER" id="PTHR33619:SF3">
    <property type="entry name" value="POLYSACCHARIDE EXPORT PROTEIN GFCE-RELATED"/>
    <property type="match status" value="1"/>
</dbReference>
<keyword evidence="4" id="KW-0813">Transport</keyword>
<keyword evidence="4" id="KW-0762">Sugar transport</keyword>
<dbReference type="Pfam" id="PF02563">
    <property type="entry name" value="Poly_export"/>
    <property type="match status" value="1"/>
</dbReference>
<evidence type="ECO:0000313" key="4">
    <source>
        <dbReference type="EMBL" id="GJM63576.1"/>
    </source>
</evidence>
<protein>
    <submittedName>
        <fullName evidence="4">Sugar transporter</fullName>
    </submittedName>
</protein>
<keyword evidence="2" id="KW-0812">Transmembrane</keyword>